<comment type="caution">
    <text evidence="8">The sequence shown here is derived from an EMBL/GenBank/DDBJ whole genome shotgun (WGS) entry which is preliminary data.</text>
</comment>
<evidence type="ECO:0000256" key="6">
    <source>
        <dbReference type="SAM" id="Phobius"/>
    </source>
</evidence>
<accession>A0A9P8LCZ8</accession>
<keyword evidence="5" id="KW-0520">NAD</keyword>
<evidence type="ECO:0000256" key="3">
    <source>
        <dbReference type="ARBA" id="ARBA00022827"/>
    </source>
</evidence>
<evidence type="ECO:0000313" key="9">
    <source>
        <dbReference type="Proteomes" id="UP000750711"/>
    </source>
</evidence>
<evidence type="ECO:0000259" key="7">
    <source>
        <dbReference type="Pfam" id="PF07992"/>
    </source>
</evidence>
<reference evidence="8" key="1">
    <citation type="submission" date="2021-03" db="EMBL/GenBank/DDBJ databases">
        <title>Comparative genomics and phylogenomic investigation of the class Geoglossomycetes provide insights into ecological specialization and systematics.</title>
        <authorList>
            <person name="Melie T."/>
            <person name="Pirro S."/>
            <person name="Miller A.N."/>
            <person name="Quandt A."/>
        </authorList>
    </citation>
    <scope>NUCLEOTIDE SEQUENCE</scope>
    <source>
        <strain evidence="8">CAQ_001_2017</strain>
    </source>
</reference>
<proteinExistence type="inferred from homology"/>
<protein>
    <recommendedName>
        <fullName evidence="7">FAD/NAD(P)-binding domain-containing protein</fullName>
    </recommendedName>
</protein>
<dbReference type="Proteomes" id="UP000750711">
    <property type="component" value="Unassembled WGS sequence"/>
</dbReference>
<dbReference type="SUPFAM" id="SSF51905">
    <property type="entry name" value="FAD/NAD(P)-binding domain"/>
    <property type="match status" value="1"/>
</dbReference>
<evidence type="ECO:0000256" key="1">
    <source>
        <dbReference type="ARBA" id="ARBA00005272"/>
    </source>
</evidence>
<gene>
    <name evidence="8" type="ORF">GP486_003476</name>
</gene>
<dbReference type="GO" id="GO:0003954">
    <property type="term" value="F:NADH dehydrogenase activity"/>
    <property type="evidence" value="ECO:0007669"/>
    <property type="project" value="InterPro"/>
</dbReference>
<keyword evidence="2" id="KW-0285">Flavoprotein</keyword>
<feature type="domain" description="FAD/NAD(P)-binding" evidence="7">
    <location>
        <begin position="184"/>
        <end position="294"/>
    </location>
</feature>
<feature type="transmembrane region" description="Helical" evidence="6">
    <location>
        <begin position="105"/>
        <end position="130"/>
    </location>
</feature>
<dbReference type="GO" id="GO:0005739">
    <property type="term" value="C:mitochondrion"/>
    <property type="evidence" value="ECO:0007669"/>
    <property type="project" value="TreeGrafter"/>
</dbReference>
<evidence type="ECO:0000256" key="4">
    <source>
        <dbReference type="ARBA" id="ARBA00023002"/>
    </source>
</evidence>
<comment type="similarity">
    <text evidence="1">Belongs to the NADH dehydrogenase family.</text>
</comment>
<evidence type="ECO:0000256" key="5">
    <source>
        <dbReference type="ARBA" id="ARBA00023027"/>
    </source>
</evidence>
<keyword evidence="6" id="KW-0812">Transmembrane</keyword>
<dbReference type="Gene3D" id="3.50.50.100">
    <property type="match status" value="1"/>
</dbReference>
<dbReference type="InterPro" id="IPR045024">
    <property type="entry name" value="NDH-2"/>
</dbReference>
<sequence length="299" mass="33471">MMLSRRAAAAAVFTSPSTPGFSQLVRPALLQKFAQPWLLSSQVTIASFRTFHSPRRRPEVLCASPVLRAAKLRYNPSTSHLILRTSADLSHAAVPRRRRSRVVRFLYRVFTITGFFALSLGCFVTLFFLYDASTYNEQATHFDVPVPEPALSPRRGGPKNLPIIDSLLDDSDSPEKEAQRDKPKLVILGSGWGSVALLKTLNTSSYHVTVVSPHNYFLFSPMLPSATVGTLELRSIIEPIRRIVARVNGHFLRACAEDVEFSEKLVEVSQVTRDGERRHFYLPYDKLVIGVGKALSNRF</sequence>
<dbReference type="InterPro" id="IPR023753">
    <property type="entry name" value="FAD/NAD-binding_dom"/>
</dbReference>
<dbReference type="PANTHER" id="PTHR43706">
    <property type="entry name" value="NADH DEHYDROGENASE"/>
    <property type="match status" value="1"/>
</dbReference>
<evidence type="ECO:0000313" key="8">
    <source>
        <dbReference type="EMBL" id="KAH0560004.1"/>
    </source>
</evidence>
<keyword evidence="4" id="KW-0560">Oxidoreductase</keyword>
<keyword evidence="6" id="KW-0472">Membrane</keyword>
<keyword evidence="3" id="KW-0274">FAD</keyword>
<dbReference type="InterPro" id="IPR036188">
    <property type="entry name" value="FAD/NAD-bd_sf"/>
</dbReference>
<dbReference type="EMBL" id="JAGHQM010000471">
    <property type="protein sequence ID" value="KAH0560004.1"/>
    <property type="molecule type" value="Genomic_DNA"/>
</dbReference>
<dbReference type="Pfam" id="PF07992">
    <property type="entry name" value="Pyr_redox_2"/>
    <property type="match status" value="1"/>
</dbReference>
<organism evidence="8 9">
    <name type="scientific">Trichoglossum hirsutum</name>
    <dbReference type="NCBI Taxonomy" id="265104"/>
    <lineage>
        <taxon>Eukaryota</taxon>
        <taxon>Fungi</taxon>
        <taxon>Dikarya</taxon>
        <taxon>Ascomycota</taxon>
        <taxon>Pezizomycotina</taxon>
        <taxon>Geoglossomycetes</taxon>
        <taxon>Geoglossales</taxon>
        <taxon>Geoglossaceae</taxon>
        <taxon>Trichoglossum</taxon>
    </lineage>
</organism>
<keyword evidence="9" id="KW-1185">Reference proteome</keyword>
<evidence type="ECO:0000256" key="2">
    <source>
        <dbReference type="ARBA" id="ARBA00022630"/>
    </source>
</evidence>
<keyword evidence="6" id="KW-1133">Transmembrane helix</keyword>
<name>A0A9P8LCZ8_9PEZI</name>
<dbReference type="AlphaFoldDB" id="A0A9P8LCZ8"/>
<dbReference type="PANTHER" id="PTHR43706:SF50">
    <property type="entry name" value="NADH DEHYDROGENASE (UBIQUINONE)-RELATED"/>
    <property type="match status" value="1"/>
</dbReference>